<evidence type="ECO:0000259" key="6">
    <source>
        <dbReference type="Pfam" id="PF02234"/>
    </source>
</evidence>
<accession>A0A9Q0GCP5</accession>
<evidence type="ECO:0000313" key="8">
    <source>
        <dbReference type="Proteomes" id="UP001141552"/>
    </source>
</evidence>
<dbReference type="Gene3D" id="4.10.365.10">
    <property type="entry name" value="p27"/>
    <property type="match status" value="1"/>
</dbReference>
<dbReference type="InterPro" id="IPR044275">
    <property type="entry name" value="KRP"/>
</dbReference>
<evidence type="ECO:0000256" key="3">
    <source>
        <dbReference type="ARBA" id="ARBA00023013"/>
    </source>
</evidence>
<dbReference type="GO" id="GO:0004861">
    <property type="term" value="F:cyclin-dependent protein serine/threonine kinase inhibitor activity"/>
    <property type="evidence" value="ECO:0007669"/>
    <property type="project" value="InterPro"/>
</dbReference>
<proteinExistence type="inferred from homology"/>
<dbReference type="Pfam" id="PF02234">
    <property type="entry name" value="CDI"/>
    <property type="match status" value="1"/>
</dbReference>
<dbReference type="PANTHER" id="PTHR46776">
    <property type="entry name" value="CYCLIN-DEPENDENT KINASE INHIBITOR 4-RELATED"/>
    <property type="match status" value="1"/>
</dbReference>
<dbReference type="AlphaFoldDB" id="A0A9Q0GCP5"/>
<evidence type="ECO:0000256" key="4">
    <source>
        <dbReference type="ARBA" id="ARBA00023306"/>
    </source>
</evidence>
<dbReference type="OrthoDB" id="6373236at2759"/>
<dbReference type="GO" id="GO:0051726">
    <property type="term" value="P:regulation of cell cycle"/>
    <property type="evidence" value="ECO:0007669"/>
    <property type="project" value="InterPro"/>
</dbReference>
<keyword evidence="4" id="KW-0131">Cell cycle</keyword>
<evidence type="ECO:0000256" key="5">
    <source>
        <dbReference type="SAM" id="MobiDB-lite"/>
    </source>
</evidence>
<keyword evidence="3" id="KW-0649">Protein kinase inhibitor</keyword>
<reference evidence="7" key="1">
    <citation type="submission" date="2022-02" db="EMBL/GenBank/DDBJ databases">
        <authorList>
            <person name="Henning P.M."/>
            <person name="McCubbin A.G."/>
            <person name="Shore J.S."/>
        </authorList>
    </citation>
    <scope>NUCLEOTIDE SEQUENCE</scope>
    <source>
        <strain evidence="7">F60SS</strain>
        <tissue evidence="7">Leaves</tissue>
    </source>
</reference>
<dbReference type="InterPro" id="IPR003175">
    <property type="entry name" value="CDI_dom"/>
</dbReference>
<dbReference type="Proteomes" id="UP001141552">
    <property type="component" value="Unassembled WGS sequence"/>
</dbReference>
<dbReference type="InterPro" id="IPR044898">
    <property type="entry name" value="CDI_dom_sf"/>
</dbReference>
<organism evidence="7 8">
    <name type="scientific">Turnera subulata</name>
    <dbReference type="NCBI Taxonomy" id="218843"/>
    <lineage>
        <taxon>Eukaryota</taxon>
        <taxon>Viridiplantae</taxon>
        <taxon>Streptophyta</taxon>
        <taxon>Embryophyta</taxon>
        <taxon>Tracheophyta</taxon>
        <taxon>Spermatophyta</taxon>
        <taxon>Magnoliopsida</taxon>
        <taxon>eudicotyledons</taxon>
        <taxon>Gunneridae</taxon>
        <taxon>Pentapetalae</taxon>
        <taxon>rosids</taxon>
        <taxon>fabids</taxon>
        <taxon>Malpighiales</taxon>
        <taxon>Passifloraceae</taxon>
        <taxon>Turnera</taxon>
    </lineage>
</organism>
<feature type="region of interest" description="Disordered" evidence="5">
    <location>
        <begin position="35"/>
        <end position="66"/>
    </location>
</feature>
<evidence type="ECO:0000256" key="2">
    <source>
        <dbReference type="ARBA" id="ARBA00010274"/>
    </source>
</evidence>
<comment type="subcellular location">
    <subcellularLocation>
        <location evidence="1">Nucleus</location>
        <location evidence="1">Nucleoplasm</location>
    </subcellularLocation>
</comment>
<dbReference type="GO" id="GO:0005654">
    <property type="term" value="C:nucleoplasm"/>
    <property type="evidence" value="ECO:0007669"/>
    <property type="project" value="UniProtKB-SubCell"/>
</dbReference>
<comment type="similarity">
    <text evidence="2">Belongs to the CDI family. ICK/KRP subfamily.</text>
</comment>
<comment type="caution">
    <text evidence="7">The sequence shown here is derived from an EMBL/GenBank/DDBJ whole genome shotgun (WGS) entry which is preliminary data.</text>
</comment>
<feature type="region of interest" description="Disordered" evidence="5">
    <location>
        <begin position="78"/>
        <end position="111"/>
    </location>
</feature>
<evidence type="ECO:0000256" key="1">
    <source>
        <dbReference type="ARBA" id="ARBA00004642"/>
    </source>
</evidence>
<dbReference type="PIRSF" id="PIRSF017811">
    <property type="entry name" value="CDK_inhib_pln"/>
    <property type="match status" value="1"/>
</dbReference>
<dbReference type="EMBL" id="JAKUCV010001117">
    <property type="protein sequence ID" value="KAJ4847600.1"/>
    <property type="molecule type" value="Genomic_DNA"/>
</dbReference>
<feature type="domain" description="Cyclin-dependent kinase inhibitor" evidence="6">
    <location>
        <begin position="194"/>
        <end position="238"/>
    </location>
</feature>
<reference evidence="7" key="2">
    <citation type="journal article" date="2023" name="Plants (Basel)">
        <title>Annotation of the Turnera subulata (Passifloraceae) Draft Genome Reveals the S-Locus Evolved after the Divergence of Turneroideae from Passifloroideae in a Stepwise Manner.</title>
        <authorList>
            <person name="Henning P.M."/>
            <person name="Roalson E.H."/>
            <person name="Mir W."/>
            <person name="McCubbin A.G."/>
            <person name="Shore J.S."/>
        </authorList>
    </citation>
    <scope>NUCLEOTIDE SEQUENCE</scope>
    <source>
        <strain evidence="7">F60SS</strain>
    </source>
</reference>
<evidence type="ECO:0000313" key="7">
    <source>
        <dbReference type="EMBL" id="KAJ4847600.1"/>
    </source>
</evidence>
<gene>
    <name evidence="7" type="ORF">Tsubulata_013920</name>
</gene>
<name>A0A9Q0GCP5_9ROSI</name>
<sequence>MGKYMKKSKITGDIAVMEVTQSTALGVRTRARTLALQRLHQQSPSPTTTTAAVSSSSPPNPDTSSSFYYLELRSRRLEKPLSPPPPASKTQAAKVKLCGGGGERKKESGGRKGGLVECEALLEAEDMGGAAVEASFGENCLDFEPRERSTRESTPCSLIRDPEAIRTPGSTTRRDRSNAATRATNVVNAVQGNIPTTREMEEFFSCLEQQQQRLFMEKYNFDVVNDLPLSGRYEWAQVVP</sequence>
<protein>
    <recommendedName>
        <fullName evidence="6">Cyclin-dependent kinase inhibitor domain-containing protein</fullName>
    </recommendedName>
</protein>
<keyword evidence="8" id="KW-1185">Reference proteome</keyword>